<sequence length="242" mass="25692">MRRNYTTAAVVGLTVLAVALVGAMAVSGAVGADSVQESSVDERISVSATGSAEAQPDLAKVQVVIKSEGEDPETIREELANGAEELEAALNEEDVDYKTTDFEIREPYRDQPDSPDYVGRHAFEITVNDPDDVGSIVDVATSAGAEIQRLDMTLSEEKRQELRDQAIESAMDDARHQAETIATAGDLVVNDVITVDASQRGYRPVTFESALQTDGADGAATSIQTGQVSVSYSVSVTYDAAS</sequence>
<evidence type="ECO:0000313" key="2">
    <source>
        <dbReference type="Proteomes" id="UP001596445"/>
    </source>
</evidence>
<dbReference type="GeneID" id="76631819"/>
<gene>
    <name evidence="1" type="ORF">ACFQQG_17415</name>
</gene>
<dbReference type="PANTHER" id="PTHR34387:SF2">
    <property type="entry name" value="SLR1258 PROTEIN"/>
    <property type="match status" value="1"/>
</dbReference>
<protein>
    <submittedName>
        <fullName evidence="1">SIMPL domain-containing protein</fullName>
    </submittedName>
</protein>
<evidence type="ECO:0000313" key="1">
    <source>
        <dbReference type="EMBL" id="MFC7059636.1"/>
    </source>
</evidence>
<accession>A0ABD5W657</accession>
<keyword evidence="2" id="KW-1185">Reference proteome</keyword>
<dbReference type="InterPro" id="IPR007497">
    <property type="entry name" value="SIMPL/DUF541"/>
</dbReference>
<name>A0ABD5W657_9EURY</name>
<comment type="caution">
    <text evidence="1">The sequence shown here is derived from an EMBL/GenBank/DDBJ whole genome shotgun (WGS) entry which is preliminary data.</text>
</comment>
<dbReference type="PANTHER" id="PTHR34387">
    <property type="entry name" value="SLR1258 PROTEIN"/>
    <property type="match status" value="1"/>
</dbReference>
<organism evidence="1 2">
    <name type="scientific">Halovenus salina</name>
    <dbReference type="NCBI Taxonomy" id="1510225"/>
    <lineage>
        <taxon>Archaea</taxon>
        <taxon>Methanobacteriati</taxon>
        <taxon>Methanobacteriota</taxon>
        <taxon>Stenosarchaea group</taxon>
        <taxon>Halobacteria</taxon>
        <taxon>Halobacteriales</taxon>
        <taxon>Haloarculaceae</taxon>
        <taxon>Halovenus</taxon>
    </lineage>
</organism>
<dbReference type="Proteomes" id="UP001596445">
    <property type="component" value="Unassembled WGS sequence"/>
</dbReference>
<dbReference type="InterPro" id="IPR052022">
    <property type="entry name" value="26kDa_periplasmic_antigen"/>
</dbReference>
<dbReference type="RefSeq" id="WP_267162422.1">
    <property type="nucleotide sequence ID" value="NZ_CP112972.1"/>
</dbReference>
<reference evidence="1 2" key="1">
    <citation type="journal article" date="2019" name="Int. J. Syst. Evol. Microbiol.">
        <title>The Global Catalogue of Microorganisms (GCM) 10K type strain sequencing project: providing services to taxonomists for standard genome sequencing and annotation.</title>
        <authorList>
            <consortium name="The Broad Institute Genomics Platform"/>
            <consortium name="The Broad Institute Genome Sequencing Center for Infectious Disease"/>
            <person name="Wu L."/>
            <person name="Ma J."/>
        </authorList>
    </citation>
    <scope>NUCLEOTIDE SEQUENCE [LARGE SCALE GENOMIC DNA]</scope>
    <source>
        <strain evidence="1 2">JCM 30072</strain>
    </source>
</reference>
<dbReference type="Pfam" id="PF04402">
    <property type="entry name" value="SIMPL"/>
    <property type="match status" value="1"/>
</dbReference>
<dbReference type="EMBL" id="JBHSZI010000001">
    <property type="protein sequence ID" value="MFC7059636.1"/>
    <property type="molecule type" value="Genomic_DNA"/>
</dbReference>
<proteinExistence type="predicted"/>
<dbReference type="Gene3D" id="3.30.110.170">
    <property type="entry name" value="Protein of unknown function (DUF541), domain 1"/>
    <property type="match status" value="1"/>
</dbReference>
<dbReference type="Gene3D" id="3.30.70.2970">
    <property type="entry name" value="Protein of unknown function (DUF541), domain 2"/>
    <property type="match status" value="1"/>
</dbReference>
<dbReference type="AlphaFoldDB" id="A0ABD5W657"/>